<dbReference type="EMBL" id="JAGKQM010000007">
    <property type="protein sequence ID" value="KAH0917829.1"/>
    <property type="molecule type" value="Genomic_DNA"/>
</dbReference>
<keyword evidence="2" id="KW-1185">Reference proteome</keyword>
<reference evidence="1 2" key="1">
    <citation type="submission" date="2021-05" db="EMBL/GenBank/DDBJ databases">
        <title>Genome Assembly of Synthetic Allotetraploid Brassica napus Reveals Homoeologous Exchanges between Subgenomes.</title>
        <authorList>
            <person name="Davis J.T."/>
        </authorList>
    </citation>
    <scope>NUCLEOTIDE SEQUENCE [LARGE SCALE GENOMIC DNA]</scope>
    <source>
        <strain evidence="2">cv. Da-Ae</strain>
        <tissue evidence="1">Seedling</tissue>
    </source>
</reference>
<organism evidence="1 2">
    <name type="scientific">Brassica napus</name>
    <name type="common">Rape</name>
    <dbReference type="NCBI Taxonomy" id="3708"/>
    <lineage>
        <taxon>Eukaryota</taxon>
        <taxon>Viridiplantae</taxon>
        <taxon>Streptophyta</taxon>
        <taxon>Embryophyta</taxon>
        <taxon>Tracheophyta</taxon>
        <taxon>Spermatophyta</taxon>
        <taxon>Magnoliopsida</taxon>
        <taxon>eudicotyledons</taxon>
        <taxon>Gunneridae</taxon>
        <taxon>Pentapetalae</taxon>
        <taxon>rosids</taxon>
        <taxon>malvids</taxon>
        <taxon>Brassicales</taxon>
        <taxon>Brassicaceae</taxon>
        <taxon>Brassiceae</taxon>
        <taxon>Brassica</taxon>
    </lineage>
</organism>
<name>A0ABQ8CL84_BRANA</name>
<dbReference type="Proteomes" id="UP000824890">
    <property type="component" value="Unassembled WGS sequence"/>
</dbReference>
<protein>
    <submittedName>
        <fullName evidence="1">Uncharacterized protein</fullName>
    </submittedName>
</protein>
<evidence type="ECO:0000313" key="1">
    <source>
        <dbReference type="EMBL" id="KAH0917829.1"/>
    </source>
</evidence>
<gene>
    <name evidence="1" type="ORF">HID58_025489</name>
</gene>
<proteinExistence type="predicted"/>
<evidence type="ECO:0000313" key="2">
    <source>
        <dbReference type="Proteomes" id="UP000824890"/>
    </source>
</evidence>
<sequence>MCAFFIRSLTLMATMHLFMVVELITIGTGSGKALLPGQLSLCSTLSCLVIFANHIHLRFEELLRHLPLVHLQHHFTASTSIKKALLVREEPLTRRPDPKVSSGEDNPLATIVFYPPPPASPPSPPTIFASPLLVLLGRMSTNKIQKILLVNAPEPLLSSPPFPLPMERDDSLALLPSVCFNFLIGLLSCGVVSSRPEDATESTLMRSGSQGHIM</sequence>
<comment type="caution">
    <text evidence="1">The sequence shown here is derived from an EMBL/GenBank/DDBJ whole genome shotgun (WGS) entry which is preliminary data.</text>
</comment>
<accession>A0ABQ8CL84</accession>